<dbReference type="RefSeq" id="WP_036345142.1">
    <property type="nucleotide sequence ID" value="NZ_JALN02000001.1"/>
</dbReference>
<name>A0A064CRF5_9MYCO</name>
<evidence type="ECO:0000313" key="3">
    <source>
        <dbReference type="Proteomes" id="UP000022835"/>
    </source>
</evidence>
<dbReference type="AlphaFoldDB" id="A0A064CRF5"/>
<keyword evidence="1" id="KW-0732">Signal</keyword>
<evidence type="ECO:0000256" key="1">
    <source>
        <dbReference type="SAM" id="SignalP"/>
    </source>
</evidence>
<sequence>MLREFVIAAAVAAAALAVAPSAAADEPHGPFPGDPPGMNYEAYLSAPCYQWDRFAFGRGPGGEPLLCRWIPGQSPIGMDRPPEGVGFWVLSPKIYGVQAVGSPCPGSQAAAQSPDGLPMLCLGAQGWQPGSMHSGDWGNGNDFYPAS</sequence>
<dbReference type="eggNOG" id="ENOG5031I7P">
    <property type="taxonomic scope" value="Bacteria"/>
</dbReference>
<protein>
    <recommendedName>
        <fullName evidence="4">Secreted protein</fullName>
    </recommendedName>
</protein>
<reference evidence="2" key="1">
    <citation type="submission" date="2014-05" db="EMBL/GenBank/DDBJ databases">
        <title>Genome sequence of Mycobacterium aromaticivorans strain JS19b1T (= DSM 45407T).</title>
        <authorList>
            <person name="Kwak Y."/>
            <person name="Park G.-S."/>
            <person name="Li Q.X."/>
            <person name="Lee S.-E."/>
            <person name="Shin J.-H."/>
        </authorList>
    </citation>
    <scope>NUCLEOTIDE SEQUENCE [LARGE SCALE GENOMIC DNA]</scope>
    <source>
        <strain evidence="2">JS19b1</strain>
    </source>
</reference>
<organism evidence="2 3">
    <name type="scientific">Mycolicibacterium aromaticivorans JS19b1 = JCM 16368</name>
    <dbReference type="NCBI Taxonomy" id="1440774"/>
    <lineage>
        <taxon>Bacteria</taxon>
        <taxon>Bacillati</taxon>
        <taxon>Actinomycetota</taxon>
        <taxon>Actinomycetes</taxon>
        <taxon>Mycobacteriales</taxon>
        <taxon>Mycobacteriaceae</taxon>
        <taxon>Mycolicibacterium</taxon>
    </lineage>
</organism>
<keyword evidence="3" id="KW-1185">Reference proteome</keyword>
<dbReference type="Proteomes" id="UP000022835">
    <property type="component" value="Unassembled WGS sequence"/>
</dbReference>
<evidence type="ECO:0008006" key="4">
    <source>
        <dbReference type="Google" id="ProtNLM"/>
    </source>
</evidence>
<proteinExistence type="predicted"/>
<feature type="chain" id="PRO_5001623435" description="Secreted protein" evidence="1">
    <location>
        <begin position="25"/>
        <end position="147"/>
    </location>
</feature>
<feature type="signal peptide" evidence="1">
    <location>
        <begin position="1"/>
        <end position="24"/>
    </location>
</feature>
<evidence type="ECO:0000313" key="2">
    <source>
        <dbReference type="EMBL" id="KDF02247.1"/>
    </source>
</evidence>
<accession>A0A064CRF5</accession>
<gene>
    <name evidence="2" type="ORF">Y900_025760</name>
</gene>
<dbReference type="EMBL" id="JALN02000001">
    <property type="protein sequence ID" value="KDF02247.1"/>
    <property type="molecule type" value="Genomic_DNA"/>
</dbReference>
<dbReference type="OrthoDB" id="4748009at2"/>
<comment type="caution">
    <text evidence="2">The sequence shown here is derived from an EMBL/GenBank/DDBJ whole genome shotgun (WGS) entry which is preliminary data.</text>
</comment>